<reference evidence="1" key="1">
    <citation type="journal article" date="2015" name="Nature">
        <title>Complex archaea that bridge the gap between prokaryotes and eukaryotes.</title>
        <authorList>
            <person name="Spang A."/>
            <person name="Saw J.H."/>
            <person name="Jorgensen S.L."/>
            <person name="Zaremba-Niedzwiedzka K."/>
            <person name="Martijn J."/>
            <person name="Lind A.E."/>
            <person name="van Eijk R."/>
            <person name="Schleper C."/>
            <person name="Guy L."/>
            <person name="Ettema T.J."/>
        </authorList>
    </citation>
    <scope>NUCLEOTIDE SEQUENCE</scope>
</reference>
<gene>
    <name evidence="1" type="ORF">LCGC14_1625760</name>
</gene>
<evidence type="ECO:0000313" key="1">
    <source>
        <dbReference type="EMBL" id="KKM22395.1"/>
    </source>
</evidence>
<sequence length="68" mass="8053">MYHCYAICDIDEKVADLLMDQSFTKLPLGMGYFHYNAQRNAFIEVRAYDKIFNDVIERHKAFFNKLGI</sequence>
<comment type="caution">
    <text evidence="1">The sequence shown here is derived from an EMBL/GenBank/DDBJ whole genome shotgun (WGS) entry which is preliminary data.</text>
</comment>
<organism evidence="1">
    <name type="scientific">marine sediment metagenome</name>
    <dbReference type="NCBI Taxonomy" id="412755"/>
    <lineage>
        <taxon>unclassified sequences</taxon>
        <taxon>metagenomes</taxon>
        <taxon>ecological metagenomes</taxon>
    </lineage>
</organism>
<accession>A0A0F9L3U0</accession>
<dbReference type="EMBL" id="LAZR01013340">
    <property type="protein sequence ID" value="KKM22395.1"/>
    <property type="molecule type" value="Genomic_DNA"/>
</dbReference>
<proteinExistence type="predicted"/>
<protein>
    <submittedName>
        <fullName evidence="1">Uncharacterized protein</fullName>
    </submittedName>
</protein>
<name>A0A0F9L3U0_9ZZZZ</name>
<dbReference type="AlphaFoldDB" id="A0A0F9L3U0"/>